<dbReference type="SUPFAM" id="SSF46785">
    <property type="entry name" value="Winged helix' DNA-binding domain"/>
    <property type="match status" value="1"/>
</dbReference>
<reference evidence="4 5" key="1">
    <citation type="journal article" date="2019" name="Int. J. Syst. Evol. Microbiol.">
        <title>The Global Catalogue of Microorganisms (GCM) 10K type strain sequencing project: providing services to taxonomists for standard genome sequencing and annotation.</title>
        <authorList>
            <consortium name="The Broad Institute Genomics Platform"/>
            <consortium name="The Broad Institute Genome Sequencing Center for Infectious Disease"/>
            <person name="Wu L."/>
            <person name="Ma J."/>
        </authorList>
    </citation>
    <scope>NUCLEOTIDE SEQUENCE [LARGE SCALE GENOMIC DNA]</scope>
    <source>
        <strain evidence="4 5">JCM 16014</strain>
    </source>
</reference>
<evidence type="ECO:0000313" key="5">
    <source>
        <dbReference type="Proteomes" id="UP001500751"/>
    </source>
</evidence>
<dbReference type="SUPFAM" id="SSF55729">
    <property type="entry name" value="Acyl-CoA N-acyltransferases (Nat)"/>
    <property type="match status" value="1"/>
</dbReference>
<evidence type="ECO:0000259" key="3">
    <source>
        <dbReference type="PROSITE" id="PS51186"/>
    </source>
</evidence>
<dbReference type="InterPro" id="IPR050769">
    <property type="entry name" value="NAT_camello-type"/>
</dbReference>
<organism evidence="4 5">
    <name type="scientific">Catenulispora yoronensis</name>
    <dbReference type="NCBI Taxonomy" id="450799"/>
    <lineage>
        <taxon>Bacteria</taxon>
        <taxon>Bacillati</taxon>
        <taxon>Actinomycetota</taxon>
        <taxon>Actinomycetes</taxon>
        <taxon>Catenulisporales</taxon>
        <taxon>Catenulisporaceae</taxon>
        <taxon>Catenulispora</taxon>
    </lineage>
</organism>
<dbReference type="Gene3D" id="1.10.10.10">
    <property type="entry name" value="Winged helix-like DNA-binding domain superfamily/Winged helix DNA-binding domain"/>
    <property type="match status" value="1"/>
</dbReference>
<comment type="caution">
    <text evidence="4">The sequence shown here is derived from an EMBL/GenBank/DDBJ whole genome shotgun (WGS) entry which is preliminary data.</text>
</comment>
<name>A0ABN2TVM4_9ACTN</name>
<protein>
    <submittedName>
        <fullName evidence="4">Helix-turn-helix domain-containing GNAT family N-acetyltransferase</fullName>
    </submittedName>
</protein>
<evidence type="ECO:0000259" key="2">
    <source>
        <dbReference type="PROSITE" id="PS50995"/>
    </source>
</evidence>
<dbReference type="InterPro" id="IPR036388">
    <property type="entry name" value="WH-like_DNA-bd_sf"/>
</dbReference>
<keyword evidence="5" id="KW-1185">Reference proteome</keyword>
<feature type="domain" description="N-acetyltransferase" evidence="3">
    <location>
        <begin position="153"/>
        <end position="314"/>
    </location>
</feature>
<evidence type="ECO:0000256" key="1">
    <source>
        <dbReference type="ARBA" id="ARBA00022679"/>
    </source>
</evidence>
<gene>
    <name evidence="4" type="ORF">GCM10009839_20300</name>
</gene>
<evidence type="ECO:0000313" key="4">
    <source>
        <dbReference type="EMBL" id="GAA2022766.1"/>
    </source>
</evidence>
<dbReference type="PROSITE" id="PS51186">
    <property type="entry name" value="GNAT"/>
    <property type="match status" value="1"/>
</dbReference>
<dbReference type="EMBL" id="BAAAQN010000008">
    <property type="protein sequence ID" value="GAA2022766.1"/>
    <property type="molecule type" value="Genomic_DNA"/>
</dbReference>
<proteinExistence type="predicted"/>
<dbReference type="CDD" id="cd04301">
    <property type="entry name" value="NAT_SF"/>
    <property type="match status" value="1"/>
</dbReference>
<sequence length="314" mass="34710">MLDLTHAVAALRSFNRAYTKVIGLLDEGLVKSPYTLTEVRVLFEIAYADPDGASVARIREDLGLDAGYLSRILARFDEEGMVVKGRAVEDARRGTVALTDRGRSVFSGLEERSSEQVAALLSRLGEGERGRLVESVAQVGTLLNLDIAVGGDVKLRPPRAGDYGWAVERHGVLYAVERDFDETFEADVARIVADYAAGHDAEREAFWIAEAGGRRLGCVACVRRPTDDGVDTAQLRILLVEPAARGLGVGRRLVEECVEFARKAGYARMMLFTVDGLTAAHRIYRDLGFEIVHQEAVELWGHHLVEQEWWMELV</sequence>
<dbReference type="Proteomes" id="UP001500751">
    <property type="component" value="Unassembled WGS sequence"/>
</dbReference>
<dbReference type="PANTHER" id="PTHR13947:SF37">
    <property type="entry name" value="LD18367P"/>
    <property type="match status" value="1"/>
</dbReference>
<dbReference type="RefSeq" id="WP_344665267.1">
    <property type="nucleotide sequence ID" value="NZ_BAAAQN010000008.1"/>
</dbReference>
<dbReference type="InterPro" id="IPR000835">
    <property type="entry name" value="HTH_MarR-typ"/>
</dbReference>
<dbReference type="Pfam" id="PF00583">
    <property type="entry name" value="Acetyltransf_1"/>
    <property type="match status" value="1"/>
</dbReference>
<dbReference type="InterPro" id="IPR036390">
    <property type="entry name" value="WH_DNA-bd_sf"/>
</dbReference>
<feature type="domain" description="HTH marR-type" evidence="2">
    <location>
        <begin position="1"/>
        <end position="141"/>
    </location>
</feature>
<dbReference type="PROSITE" id="PS50995">
    <property type="entry name" value="HTH_MARR_2"/>
    <property type="match status" value="1"/>
</dbReference>
<dbReference type="PANTHER" id="PTHR13947">
    <property type="entry name" value="GNAT FAMILY N-ACETYLTRANSFERASE"/>
    <property type="match status" value="1"/>
</dbReference>
<keyword evidence="1" id="KW-0808">Transferase</keyword>
<dbReference type="Gene3D" id="3.40.630.30">
    <property type="match status" value="1"/>
</dbReference>
<accession>A0ABN2TVM4</accession>
<dbReference type="InterPro" id="IPR016181">
    <property type="entry name" value="Acyl_CoA_acyltransferase"/>
</dbReference>
<dbReference type="Pfam" id="PF12802">
    <property type="entry name" value="MarR_2"/>
    <property type="match status" value="1"/>
</dbReference>
<dbReference type="InterPro" id="IPR000182">
    <property type="entry name" value="GNAT_dom"/>
</dbReference>
<dbReference type="SMART" id="SM00347">
    <property type="entry name" value="HTH_MARR"/>
    <property type="match status" value="1"/>
</dbReference>